<name>A0ABP0EG06_9ASCO</name>
<proteinExistence type="predicted"/>
<feature type="compositionally biased region" description="Polar residues" evidence="1">
    <location>
        <begin position="421"/>
        <end position="436"/>
    </location>
</feature>
<feature type="compositionally biased region" description="Acidic residues" evidence="1">
    <location>
        <begin position="402"/>
        <end position="417"/>
    </location>
</feature>
<dbReference type="Proteomes" id="UP001497600">
    <property type="component" value="Chromosome F"/>
</dbReference>
<feature type="region of interest" description="Disordered" evidence="1">
    <location>
        <begin position="398"/>
        <end position="444"/>
    </location>
</feature>
<evidence type="ECO:0000313" key="3">
    <source>
        <dbReference type="Proteomes" id="UP001497600"/>
    </source>
</evidence>
<organism evidence="2 3">
    <name type="scientific">[Candida] anglica</name>
    <dbReference type="NCBI Taxonomy" id="148631"/>
    <lineage>
        <taxon>Eukaryota</taxon>
        <taxon>Fungi</taxon>
        <taxon>Dikarya</taxon>
        <taxon>Ascomycota</taxon>
        <taxon>Saccharomycotina</taxon>
        <taxon>Pichiomycetes</taxon>
        <taxon>Debaryomycetaceae</taxon>
        <taxon>Kurtzmaniella</taxon>
    </lineage>
</organism>
<dbReference type="SUPFAM" id="SSF55979">
    <property type="entry name" value="DNA clamp"/>
    <property type="match status" value="1"/>
</dbReference>
<accession>A0ABP0EG06</accession>
<evidence type="ECO:0000256" key="1">
    <source>
        <dbReference type="SAM" id="MobiDB-lite"/>
    </source>
</evidence>
<dbReference type="EMBL" id="OZ004258">
    <property type="protein sequence ID" value="CAK7914148.1"/>
    <property type="molecule type" value="Genomic_DNA"/>
</dbReference>
<dbReference type="Pfam" id="PF04139">
    <property type="entry name" value="Rad9"/>
    <property type="match status" value="1"/>
</dbReference>
<dbReference type="PANTHER" id="PTHR15237">
    <property type="entry name" value="DNA REPAIR PROTEIN RAD9"/>
    <property type="match status" value="1"/>
</dbReference>
<sequence>MSFVAVIDADRHKFIWSRAIASLASISDNVKFVVGPESLTVSAVNAARTSHGEIVFNRSFFHEYTCDFDDIICEGFERIPSYAPDTDTYSFVVNSKHLAILFKNFDVSDLEYVCFKIHWGKGSQIPLRYKFLIEIKTKKLILKKYQTNYQPVLRDRLTIATEYHQQLSGDAINYIKVEQMIPKQFLDMIPQSTEDFKLEVKHDKLSMSAYTKQIMKDREYLKQPMSVTVSLNLDELLNTNLIGKMPQCINFRLKDFKNFINLITSFSDGNKSNDALSTTDDYFEVLFGPPGAPILFELDNNEHLKVQFIQITSDDGANLKNSTIHHLQSPHILQRSNHVTSKRTDGSMLLDVARSTISRAPMGGEQDIELDSGLFVPELSQEYDTNTHAKRRKTDVLQPEVMEQDTEYENTDGEEQEKEISQSTRQQSQFGPTQGVNVPKSIFD</sequence>
<gene>
    <name evidence="2" type="primary">DDC1</name>
    <name evidence="2" type="ORF">CAAN4_F15060</name>
</gene>
<keyword evidence="3" id="KW-1185">Reference proteome</keyword>
<reference evidence="2 3" key="1">
    <citation type="submission" date="2024-01" db="EMBL/GenBank/DDBJ databases">
        <authorList>
            <consortium name="Genoscope - CEA"/>
            <person name="William W."/>
        </authorList>
    </citation>
    <scope>NUCLEOTIDE SEQUENCE [LARGE SCALE GENOMIC DNA]</scope>
    <source>
        <strain evidence="2 3">29B2s-10</strain>
    </source>
</reference>
<dbReference type="InterPro" id="IPR007268">
    <property type="entry name" value="Rad9/Ddc1"/>
</dbReference>
<protein>
    <submittedName>
        <fullName evidence="2">DNA damage checkpoint protein 1</fullName>
    </submittedName>
</protein>
<evidence type="ECO:0000313" key="2">
    <source>
        <dbReference type="EMBL" id="CAK7914148.1"/>
    </source>
</evidence>
<dbReference type="InterPro" id="IPR046938">
    <property type="entry name" value="DNA_clamp_sf"/>
</dbReference>
<dbReference type="PANTHER" id="PTHR15237:SF0">
    <property type="entry name" value="CELL CYCLE CHECKPOINT CONTROL PROTEIN"/>
    <property type="match status" value="1"/>
</dbReference>
<dbReference type="Gene3D" id="3.70.10.10">
    <property type="match status" value="1"/>
</dbReference>